<proteinExistence type="predicted"/>
<comment type="caution">
    <text evidence="3">The sequence shown here is derived from an EMBL/GenBank/DDBJ whole genome shotgun (WGS) entry which is preliminary data.</text>
</comment>
<evidence type="ECO:0000256" key="1">
    <source>
        <dbReference type="SAM" id="MobiDB-lite"/>
    </source>
</evidence>
<evidence type="ECO:0000313" key="3">
    <source>
        <dbReference type="EMBL" id="TCP33498.1"/>
    </source>
</evidence>
<keyword evidence="2" id="KW-1133">Transmembrane helix</keyword>
<gene>
    <name evidence="3" type="ORF">EV659_107108</name>
</gene>
<name>A0A4R2PG50_RHOSA</name>
<feature type="region of interest" description="Disordered" evidence="1">
    <location>
        <begin position="139"/>
        <end position="166"/>
    </location>
</feature>
<dbReference type="InterPro" id="IPR032820">
    <property type="entry name" value="ATPase_put"/>
</dbReference>
<dbReference type="OrthoDB" id="15401at2"/>
<keyword evidence="4" id="KW-1185">Reference proteome</keyword>
<evidence type="ECO:0000313" key="4">
    <source>
        <dbReference type="Proteomes" id="UP000295399"/>
    </source>
</evidence>
<dbReference type="InParanoid" id="A0A4R2PG50"/>
<dbReference type="AlphaFoldDB" id="A0A4R2PG50"/>
<organism evidence="3 4">
    <name type="scientific">Rhodothalassium salexigens DSM 2132</name>
    <dbReference type="NCBI Taxonomy" id="1188247"/>
    <lineage>
        <taxon>Bacteria</taxon>
        <taxon>Pseudomonadati</taxon>
        <taxon>Pseudomonadota</taxon>
        <taxon>Alphaproteobacteria</taxon>
        <taxon>Rhodothalassiales</taxon>
        <taxon>Rhodothalassiaceae</taxon>
        <taxon>Rhodothalassium</taxon>
    </lineage>
</organism>
<feature type="transmembrane region" description="Helical" evidence="2">
    <location>
        <begin position="108"/>
        <end position="125"/>
    </location>
</feature>
<keyword evidence="2" id="KW-0472">Membrane</keyword>
<accession>A0A4R2PG50</accession>
<sequence length="166" mass="17191">MRLDRARGRFYVAPASAGSGETAGPATCVWASGFGKRVTSDDDDSRPGGFDERLRKARAARRDPLAADDPGAQADSDLALGLRVGLEIVAGVAVGGFLGYWADRWLGTSPWLMIVFVLFGFAGGVKNVLQTAARASAAADTAARASETGKTDATDDAGGAKPSERD</sequence>
<dbReference type="EMBL" id="SLXO01000007">
    <property type="protein sequence ID" value="TCP33498.1"/>
    <property type="molecule type" value="Genomic_DNA"/>
</dbReference>
<feature type="transmembrane region" description="Helical" evidence="2">
    <location>
        <begin position="84"/>
        <end position="102"/>
    </location>
</feature>
<keyword evidence="2" id="KW-0812">Transmembrane</keyword>
<dbReference type="Pfam" id="PF09527">
    <property type="entry name" value="ATPase_gene1"/>
    <property type="match status" value="1"/>
</dbReference>
<reference evidence="3 4" key="1">
    <citation type="submission" date="2019-03" db="EMBL/GenBank/DDBJ databases">
        <title>Genomic Encyclopedia of Type Strains, Phase IV (KMG-IV): sequencing the most valuable type-strain genomes for metagenomic binning, comparative biology and taxonomic classification.</title>
        <authorList>
            <person name="Goeker M."/>
        </authorList>
    </citation>
    <scope>NUCLEOTIDE SEQUENCE [LARGE SCALE GENOMIC DNA]</scope>
    <source>
        <strain evidence="3 4">DSM 2132</strain>
    </source>
</reference>
<protein>
    <submittedName>
        <fullName evidence="3">ATP synthase protein I</fullName>
    </submittedName>
</protein>
<dbReference type="Proteomes" id="UP000295399">
    <property type="component" value="Unassembled WGS sequence"/>
</dbReference>
<evidence type="ECO:0000256" key="2">
    <source>
        <dbReference type="SAM" id="Phobius"/>
    </source>
</evidence>